<accession>A0AAD4MMC8</accession>
<dbReference type="Proteomes" id="UP001201812">
    <property type="component" value="Unassembled WGS sequence"/>
</dbReference>
<sequence>MVTQSHHVKCPKQVYVLFLLFFYPRGIWLLDNIKCPVRIISTRVHDPTSLLRADSNQPEFGEWEGEALPTHGKNIHPWAHNNSGFISSEQFSPAPSSDLFSSGQSFKCQFIFLGAVDEHVQLTFHYFRLYTIQWSWQNISSLRCEHEDHVTAHVLVGSRMSKIYDFCGRELPPPLMSTKNLLTIDYIVKSFGNGRTREKPSIHLDYDNHEYEDYGFGLEYRFLQDYGQQPKEAIKNPNQSCSFTFNGTVKSWGKLWDLGSAKTQLTAITFYSVTTGRWTAPIAATVADFVLLDPLSPKAHRKRQNLQRTQMAVKMLEDR</sequence>
<evidence type="ECO:0000313" key="1">
    <source>
        <dbReference type="EMBL" id="KAI1700158.1"/>
    </source>
</evidence>
<dbReference type="InterPro" id="IPR035914">
    <property type="entry name" value="Sperma_CUB_dom_sf"/>
</dbReference>
<evidence type="ECO:0000313" key="2">
    <source>
        <dbReference type="Proteomes" id="UP001201812"/>
    </source>
</evidence>
<protein>
    <submittedName>
        <fullName evidence="1">Suppressor of lurcher protein 1</fullName>
    </submittedName>
</protein>
<name>A0AAD4MMC8_9BILA</name>
<proteinExistence type="predicted"/>
<keyword evidence="2" id="KW-1185">Reference proteome</keyword>
<dbReference type="SUPFAM" id="SSF49854">
    <property type="entry name" value="Spermadhesin, CUB domain"/>
    <property type="match status" value="1"/>
</dbReference>
<reference evidence="1" key="1">
    <citation type="submission" date="2022-01" db="EMBL/GenBank/DDBJ databases">
        <title>Genome Sequence Resource for Two Populations of Ditylenchus destructor, the Migratory Endoparasitic Phytonematode.</title>
        <authorList>
            <person name="Zhang H."/>
            <person name="Lin R."/>
            <person name="Xie B."/>
        </authorList>
    </citation>
    <scope>NUCLEOTIDE SEQUENCE</scope>
    <source>
        <strain evidence="1">BazhouSP</strain>
    </source>
</reference>
<dbReference type="EMBL" id="JAKKPZ010000154">
    <property type="protein sequence ID" value="KAI1700158.1"/>
    <property type="molecule type" value="Genomic_DNA"/>
</dbReference>
<dbReference type="Gene3D" id="2.60.120.290">
    <property type="entry name" value="Spermadhesin, CUB domain"/>
    <property type="match status" value="1"/>
</dbReference>
<comment type="caution">
    <text evidence="1">The sequence shown here is derived from an EMBL/GenBank/DDBJ whole genome shotgun (WGS) entry which is preliminary data.</text>
</comment>
<gene>
    <name evidence="1" type="ORF">DdX_16879</name>
</gene>
<dbReference type="AlphaFoldDB" id="A0AAD4MMC8"/>
<organism evidence="1 2">
    <name type="scientific">Ditylenchus destructor</name>
    <dbReference type="NCBI Taxonomy" id="166010"/>
    <lineage>
        <taxon>Eukaryota</taxon>
        <taxon>Metazoa</taxon>
        <taxon>Ecdysozoa</taxon>
        <taxon>Nematoda</taxon>
        <taxon>Chromadorea</taxon>
        <taxon>Rhabditida</taxon>
        <taxon>Tylenchina</taxon>
        <taxon>Tylenchomorpha</taxon>
        <taxon>Sphaerularioidea</taxon>
        <taxon>Anguinidae</taxon>
        <taxon>Anguininae</taxon>
        <taxon>Ditylenchus</taxon>
    </lineage>
</organism>